<organism evidence="2 3">
    <name type="scientific">Aureispira anguillae</name>
    <dbReference type="NCBI Taxonomy" id="2864201"/>
    <lineage>
        <taxon>Bacteria</taxon>
        <taxon>Pseudomonadati</taxon>
        <taxon>Bacteroidota</taxon>
        <taxon>Saprospiria</taxon>
        <taxon>Saprospirales</taxon>
        <taxon>Saprospiraceae</taxon>
        <taxon>Aureispira</taxon>
    </lineage>
</organism>
<dbReference type="EMBL" id="AP026867">
    <property type="protein sequence ID" value="BDS13469.1"/>
    <property type="molecule type" value="Genomic_DNA"/>
</dbReference>
<evidence type="ECO:0000256" key="1">
    <source>
        <dbReference type="SAM" id="Phobius"/>
    </source>
</evidence>
<dbReference type="KEGG" id="aup:AsAng_0042070"/>
<dbReference type="AlphaFoldDB" id="A0A915YHW2"/>
<dbReference type="RefSeq" id="WP_264788739.1">
    <property type="nucleotide sequence ID" value="NZ_AP026867.1"/>
</dbReference>
<keyword evidence="1" id="KW-0812">Transmembrane</keyword>
<keyword evidence="1" id="KW-1133">Transmembrane helix</keyword>
<reference evidence="2" key="1">
    <citation type="submission" date="2022-09" db="EMBL/GenBank/DDBJ databases">
        <title>Aureispira anguillicida sp. nov., isolated from Leptocephalus of Japanese eel Anguilla japonica.</title>
        <authorList>
            <person name="Yuasa K."/>
            <person name="Mekata T."/>
            <person name="Ikunari K."/>
        </authorList>
    </citation>
    <scope>NUCLEOTIDE SEQUENCE</scope>
    <source>
        <strain evidence="2">EL160426</strain>
    </source>
</reference>
<feature type="transmembrane region" description="Helical" evidence="1">
    <location>
        <begin position="20"/>
        <end position="47"/>
    </location>
</feature>
<name>A0A915YHW2_9BACT</name>
<sequence length="192" mass="22024">MTTIETLIDFIIKSYSKRNFWVLFGGICLCLVGFGVASILIGVGNLIENTNQPIQLLDTLFYYSQETAYQQLKAYGEYGREVCLFSTLVLDSFFPLVYGAFWAILLGKLLGKTAYRWLVLLPLLVIIVDYLENTHTAILLINFPEVCPLVVYWGSLFTMTKWILIALVLFSISFGFFLRNRKNFILEINQED</sequence>
<proteinExistence type="predicted"/>
<evidence type="ECO:0000313" key="2">
    <source>
        <dbReference type="EMBL" id="BDS13469.1"/>
    </source>
</evidence>
<evidence type="ECO:0000313" key="3">
    <source>
        <dbReference type="Proteomes" id="UP001060919"/>
    </source>
</evidence>
<keyword evidence="1" id="KW-0472">Membrane</keyword>
<accession>A0A915YHW2</accession>
<feature type="transmembrane region" description="Helical" evidence="1">
    <location>
        <begin position="84"/>
        <end position="107"/>
    </location>
</feature>
<protein>
    <submittedName>
        <fullName evidence="2">Uncharacterized protein</fullName>
    </submittedName>
</protein>
<feature type="transmembrane region" description="Helical" evidence="1">
    <location>
        <begin position="114"/>
        <end position="131"/>
    </location>
</feature>
<keyword evidence="3" id="KW-1185">Reference proteome</keyword>
<feature type="transmembrane region" description="Helical" evidence="1">
    <location>
        <begin position="151"/>
        <end position="178"/>
    </location>
</feature>
<dbReference type="Proteomes" id="UP001060919">
    <property type="component" value="Chromosome"/>
</dbReference>
<gene>
    <name evidence="2" type="ORF">AsAng_0042070</name>
</gene>